<keyword evidence="1" id="KW-0472">Membrane</keyword>
<keyword evidence="1" id="KW-0812">Transmembrane</keyword>
<gene>
    <name evidence="3" type="primary">LOC105139956</name>
    <name evidence="4" type="synonym">LOC105139960</name>
</gene>
<dbReference type="GeneID" id="105139960"/>
<dbReference type="KEGG" id="peu:105139956"/>
<protein>
    <submittedName>
        <fullName evidence="3">Uncharacterized protein LOC105139956</fullName>
    </submittedName>
    <submittedName>
        <fullName evidence="4">Uncharacterized protein LOC105139960</fullName>
    </submittedName>
</protein>
<evidence type="ECO:0000313" key="2">
    <source>
        <dbReference type="Proteomes" id="UP000694918"/>
    </source>
</evidence>
<feature type="transmembrane region" description="Helical" evidence="1">
    <location>
        <begin position="110"/>
        <end position="131"/>
    </location>
</feature>
<reference evidence="3 4" key="1">
    <citation type="submission" date="2025-04" db="UniProtKB">
        <authorList>
            <consortium name="RefSeq"/>
        </authorList>
    </citation>
    <scope>IDENTIFICATION</scope>
</reference>
<proteinExistence type="predicted"/>
<dbReference type="GeneID" id="105139956"/>
<keyword evidence="2" id="KW-1185">Reference proteome</keyword>
<dbReference type="RefSeq" id="XP_011044911.1">
    <property type="nucleotide sequence ID" value="XM_011046609.1"/>
</dbReference>
<organism evidence="2 3">
    <name type="scientific">Populus euphratica</name>
    <name type="common">Euphrates poplar</name>
    <dbReference type="NCBI Taxonomy" id="75702"/>
    <lineage>
        <taxon>Eukaryota</taxon>
        <taxon>Viridiplantae</taxon>
        <taxon>Streptophyta</taxon>
        <taxon>Embryophyta</taxon>
        <taxon>Tracheophyta</taxon>
        <taxon>Spermatophyta</taxon>
        <taxon>Magnoliopsida</taxon>
        <taxon>eudicotyledons</taxon>
        <taxon>Gunneridae</taxon>
        <taxon>Pentapetalae</taxon>
        <taxon>rosids</taxon>
        <taxon>fabids</taxon>
        <taxon>Malpighiales</taxon>
        <taxon>Salicaceae</taxon>
        <taxon>Saliceae</taxon>
        <taxon>Populus</taxon>
    </lineage>
</organism>
<evidence type="ECO:0000256" key="1">
    <source>
        <dbReference type="SAM" id="Phobius"/>
    </source>
</evidence>
<name>A0AAJ6Y728_POPEU</name>
<feature type="transmembrane region" description="Helical" evidence="1">
    <location>
        <begin position="61"/>
        <end position="83"/>
    </location>
</feature>
<keyword evidence="1" id="KW-1133">Transmembrane helix</keyword>
<dbReference type="PANTHER" id="PTHR48473">
    <property type="entry name" value="TIR DOMAIN-CONTAINING PROTEIN"/>
    <property type="match status" value="1"/>
</dbReference>
<evidence type="ECO:0000313" key="3">
    <source>
        <dbReference type="RefSeq" id="XP_011044907.1"/>
    </source>
</evidence>
<dbReference type="RefSeq" id="XP_011044907.1">
    <property type="nucleotide sequence ID" value="XM_011046605.1"/>
</dbReference>
<dbReference type="AlphaFoldDB" id="A0AAJ6Y728"/>
<evidence type="ECO:0000313" key="4">
    <source>
        <dbReference type="RefSeq" id="XP_011044911.1"/>
    </source>
</evidence>
<dbReference type="KEGG" id="peu:105139960"/>
<dbReference type="PANTHER" id="PTHR48473:SF1">
    <property type="entry name" value="TIR DOMAIN-CONTAINING PROTEIN"/>
    <property type="match status" value="1"/>
</dbReference>
<feature type="transmembrane region" description="Helical" evidence="1">
    <location>
        <begin position="143"/>
        <end position="163"/>
    </location>
</feature>
<accession>A0AAJ6Y728</accession>
<sequence>MASQGYGKWTEELLDGGDNSSITKELLDDGNTSSIVREIIEWTLPMTNLILEILSAVFDQLGHALTGMVLAFIALLLAGIEFYTARKEARNEKTLLLNFHRDTLPSGRTFGTIAEVFGLFGAVWQCFYSTVEYVYARQKKDNPIKICLLPFIFVVCVFVYKLTKER</sequence>
<dbReference type="Proteomes" id="UP000694918">
    <property type="component" value="Unplaced"/>
</dbReference>